<evidence type="ECO:0000313" key="2">
    <source>
        <dbReference type="Proteomes" id="UP000056466"/>
    </source>
</evidence>
<dbReference type="Proteomes" id="UP000056466">
    <property type="component" value="Chromosome"/>
</dbReference>
<dbReference type="EMBL" id="CP011787">
    <property type="protein sequence ID" value="AKZ66044.1"/>
    <property type="molecule type" value="Genomic_DNA"/>
</dbReference>
<protein>
    <recommendedName>
        <fullName evidence="3">DUF721 domain-containing protein</fullName>
    </recommendedName>
</protein>
<dbReference type="KEGG" id="bcig:AB162_461"/>
<dbReference type="Pfam" id="PF05258">
    <property type="entry name" value="DciA"/>
    <property type="match status" value="1"/>
</dbReference>
<dbReference type="InterPro" id="IPR007922">
    <property type="entry name" value="DciA-like"/>
</dbReference>
<dbReference type="RefSeq" id="WP_053097119.1">
    <property type="nucleotide sequence ID" value="NZ_CP011787.1"/>
</dbReference>
<sequence length="170" mass="19338">MRDNSPKSINILLKTLNNSYNSSLSQIQQHAVNLFKLNSQVLTLLPVTIRPWCRVANFTKSKIILETANANFMIILQHHRTLLIKNLRKNFLPLLSSMNIKIQPSLAIIEQLDIHHNIKLQINKNKNLVKSPTIVLSVKSATFIRNVAAHSEGKLRLRLEQLANIAHSID</sequence>
<proteinExistence type="predicted"/>
<dbReference type="OrthoDB" id="5767011at2"/>
<keyword evidence="2" id="KW-1185">Reference proteome</keyword>
<dbReference type="AlphaFoldDB" id="A0A0K2BLI8"/>
<gene>
    <name evidence="1" type="ORF">AB162_461</name>
</gene>
<evidence type="ECO:0008006" key="3">
    <source>
        <dbReference type="Google" id="ProtNLM"/>
    </source>
</evidence>
<evidence type="ECO:0000313" key="1">
    <source>
        <dbReference type="EMBL" id="AKZ66044.1"/>
    </source>
</evidence>
<accession>A0A0K2BLI8</accession>
<organism evidence="1 2">
    <name type="scientific">Candidatus Palibaumannia cicadellinicola</name>
    <dbReference type="NCBI Taxonomy" id="186490"/>
    <lineage>
        <taxon>Bacteria</taxon>
        <taxon>Pseudomonadati</taxon>
        <taxon>Pseudomonadota</taxon>
        <taxon>Gammaproteobacteria</taxon>
        <taxon>Candidatus Palibaumannia</taxon>
    </lineage>
</organism>
<reference evidence="1 2" key="1">
    <citation type="submission" date="2015-06" db="EMBL/GenBank/DDBJ databases">
        <title>Lineage-specific patterns of genome deterioration in obligate symbionts.</title>
        <authorList>
            <person name="Bennett G.M."/>
            <person name="McCutcheon J.P."/>
            <person name="McDonald B.R."/>
            <person name="Moran N.A."/>
        </authorList>
    </citation>
    <scope>NUCLEOTIDE SEQUENCE [LARGE SCALE GENOMIC DNA]</scope>
    <source>
        <strain evidence="1 2">B-GSS</strain>
    </source>
</reference>
<name>A0A0K2BLI8_9GAMM</name>